<accession>A0AC35FJE8</accession>
<evidence type="ECO:0000313" key="2">
    <source>
        <dbReference type="WBParaSite" id="PS1159_v2.g18157.t1"/>
    </source>
</evidence>
<evidence type="ECO:0000313" key="1">
    <source>
        <dbReference type="Proteomes" id="UP000887580"/>
    </source>
</evidence>
<organism evidence="1 2">
    <name type="scientific">Panagrolaimus sp. PS1159</name>
    <dbReference type="NCBI Taxonomy" id="55785"/>
    <lineage>
        <taxon>Eukaryota</taxon>
        <taxon>Metazoa</taxon>
        <taxon>Ecdysozoa</taxon>
        <taxon>Nematoda</taxon>
        <taxon>Chromadorea</taxon>
        <taxon>Rhabditida</taxon>
        <taxon>Tylenchina</taxon>
        <taxon>Panagrolaimomorpha</taxon>
        <taxon>Panagrolaimoidea</taxon>
        <taxon>Panagrolaimidae</taxon>
        <taxon>Panagrolaimus</taxon>
    </lineage>
</organism>
<dbReference type="WBParaSite" id="PS1159_v2.g18157.t1">
    <property type="protein sequence ID" value="PS1159_v2.g18157.t1"/>
    <property type="gene ID" value="PS1159_v2.g18157"/>
</dbReference>
<protein>
    <submittedName>
        <fullName evidence="2">Uncharacterized protein</fullName>
    </submittedName>
</protein>
<dbReference type="Proteomes" id="UP000887580">
    <property type="component" value="Unplaced"/>
</dbReference>
<sequence>MSHQQQQHHQQQQYPQNYCWESSTSSYSEEDENDSDISFDMKSDNNDGFELFDEMIKTESFEHQQNLHLQAPHLQQQDQSSLATVPPNALCSDSVAAANLSPPFKCEKQQALPPRMISPSMIKSEMSPCFDDVQGIPSVQIHHTQHPMHSSLPEHHHHRHQQQQQINQQQVMGTYGTSINNNAPSTNNEQIDIYRDLILRHLIQDISSTCSRLYLPTNPLYWNVEHANRWIAEMCHQFQLPLPSPPLNLNGQALLEMAQTQLCEKMPGGGDTLHAQLHLWKTASENNHRSENVEIQSCGGIAHHRSSDSTCSSNGWMSPTTPTKNSSMVQHYGMMNYPNGYEQQQQQQRNQDMNMYYGMQQPQQQQQGYQQSLPQMIPHQQQQQHQRTGQRHFFMYNQQILPSPSDSESNASSCLQDATDDDCSDIHYLNVPSNYVPAPQPLCQPMNSPTNGYSMPMHNNASMTISQIGINAPAIVVPTAAPVAAYSRNTGTVHLWHFIRELLEDPTRYGSCVRWVDREEGTFKIESSHHLARYWGQRKNRSQMNYDKLSRSLRQYYKKGIIQKPEKKQRLVYKFLPPYNL</sequence>
<name>A0AC35FJE8_9BILA</name>
<reference evidence="2" key="1">
    <citation type="submission" date="2022-11" db="UniProtKB">
        <authorList>
            <consortium name="WormBaseParasite"/>
        </authorList>
    </citation>
    <scope>IDENTIFICATION</scope>
</reference>
<proteinExistence type="predicted"/>